<feature type="domain" description="Myb-like" evidence="8">
    <location>
        <begin position="42"/>
        <end position="65"/>
    </location>
</feature>
<dbReference type="PANTHER" id="PTHR47997">
    <property type="entry name" value="MYB DOMAIN PROTEIN 55"/>
    <property type="match status" value="1"/>
</dbReference>
<evidence type="ECO:0000256" key="3">
    <source>
        <dbReference type="ARBA" id="ARBA00023015"/>
    </source>
</evidence>
<feature type="domain" description="HTH myb-type" evidence="9">
    <location>
        <begin position="42"/>
        <end position="69"/>
    </location>
</feature>
<dbReference type="EMBL" id="AMZH03003755">
    <property type="protein sequence ID" value="RRT71275.1"/>
    <property type="molecule type" value="Genomic_DNA"/>
</dbReference>
<name>A0A427A4V5_ENSVE</name>
<dbReference type="PANTHER" id="PTHR47997:SF75">
    <property type="entry name" value="MYB DOMAIN PROTEIN 55"/>
    <property type="match status" value="1"/>
</dbReference>
<evidence type="ECO:0000256" key="5">
    <source>
        <dbReference type="ARBA" id="ARBA00023163"/>
    </source>
</evidence>
<dbReference type="PROSITE" id="PS50090">
    <property type="entry name" value="MYB_LIKE"/>
    <property type="match status" value="1"/>
</dbReference>
<dbReference type="GO" id="GO:0003677">
    <property type="term" value="F:DNA binding"/>
    <property type="evidence" value="ECO:0007669"/>
    <property type="project" value="UniProtKB-KW"/>
</dbReference>
<dbReference type="SUPFAM" id="SSF46689">
    <property type="entry name" value="Homeodomain-like"/>
    <property type="match status" value="1"/>
</dbReference>
<organism evidence="10 11">
    <name type="scientific">Ensete ventricosum</name>
    <name type="common">Abyssinian banana</name>
    <name type="synonym">Musa ensete</name>
    <dbReference type="NCBI Taxonomy" id="4639"/>
    <lineage>
        <taxon>Eukaryota</taxon>
        <taxon>Viridiplantae</taxon>
        <taxon>Streptophyta</taxon>
        <taxon>Embryophyta</taxon>
        <taxon>Tracheophyta</taxon>
        <taxon>Spermatophyta</taxon>
        <taxon>Magnoliopsida</taxon>
        <taxon>Liliopsida</taxon>
        <taxon>Zingiberales</taxon>
        <taxon>Musaceae</taxon>
        <taxon>Ensete</taxon>
    </lineage>
</organism>
<gene>
    <name evidence="10" type="ORF">B296_00001988</name>
</gene>
<evidence type="ECO:0000256" key="1">
    <source>
        <dbReference type="ARBA" id="ARBA00004123"/>
    </source>
</evidence>
<sequence>WQVLIGKWNDVPVKTGDSIKSYCDSLMNNITIPVASTSDYVWAAIASYLPERTDNDIKNHWNAHMKKKLRKLDADADVSKSGGSSKKHSDEQSISRGQWERCLQTDLHKAKQALCEALSIENPSSPSHSKFPSDASSNTACASSTDDMAGLLQGWTTDDSPKPGDSSSSHLFAGSVSEVWEDQAPLVLFDPWFFDDSSAQGQEKLFGMAMDETAELSSQFGTVELRFGSLGHPVQLNRGSPGSVKAGPYYKRRPLVRLRWEGKHPSFPNFEAHSAERIEGEEEEISAESVGSASDEGRGEISSDLLVPSVVSPGSVDLSFLDGGVPGTCELIVVILLSRVSDLAFL</sequence>
<dbReference type="InterPro" id="IPR017930">
    <property type="entry name" value="Myb_dom"/>
</dbReference>
<dbReference type="Gene3D" id="1.10.10.60">
    <property type="entry name" value="Homeodomain-like"/>
    <property type="match status" value="1"/>
</dbReference>
<feature type="non-terminal residue" evidence="10">
    <location>
        <position position="1"/>
    </location>
</feature>
<evidence type="ECO:0000313" key="11">
    <source>
        <dbReference type="Proteomes" id="UP000287651"/>
    </source>
</evidence>
<dbReference type="InterPro" id="IPR009057">
    <property type="entry name" value="Homeodomain-like_sf"/>
</dbReference>
<dbReference type="AlphaFoldDB" id="A0A427A4V5"/>
<dbReference type="GO" id="GO:0005634">
    <property type="term" value="C:nucleus"/>
    <property type="evidence" value="ECO:0007669"/>
    <property type="project" value="UniProtKB-SubCell"/>
</dbReference>
<dbReference type="PROSITE" id="PS51294">
    <property type="entry name" value="HTH_MYB"/>
    <property type="match status" value="1"/>
</dbReference>
<evidence type="ECO:0000256" key="6">
    <source>
        <dbReference type="ARBA" id="ARBA00023242"/>
    </source>
</evidence>
<comment type="subcellular location">
    <subcellularLocation>
        <location evidence="1">Nucleus</location>
    </subcellularLocation>
</comment>
<dbReference type="CDD" id="cd00167">
    <property type="entry name" value="SANT"/>
    <property type="match status" value="1"/>
</dbReference>
<proteinExistence type="predicted"/>
<evidence type="ECO:0000256" key="4">
    <source>
        <dbReference type="ARBA" id="ARBA00023125"/>
    </source>
</evidence>
<keyword evidence="5" id="KW-0804">Transcription</keyword>
<dbReference type="InterPro" id="IPR051953">
    <property type="entry name" value="Plant_SW-associated_TFs"/>
</dbReference>
<dbReference type="InterPro" id="IPR001005">
    <property type="entry name" value="SANT/Myb"/>
</dbReference>
<comment type="caution">
    <text evidence="10">The sequence shown here is derived from an EMBL/GenBank/DDBJ whole genome shotgun (WGS) entry which is preliminary data.</text>
</comment>
<keyword evidence="4" id="KW-0238">DNA-binding</keyword>
<dbReference type="Pfam" id="PF00249">
    <property type="entry name" value="Myb_DNA-binding"/>
    <property type="match status" value="1"/>
</dbReference>
<keyword evidence="3" id="KW-0805">Transcription regulation</keyword>
<dbReference type="Proteomes" id="UP000287651">
    <property type="component" value="Unassembled WGS sequence"/>
</dbReference>
<accession>A0A427A4V5</accession>
<evidence type="ECO:0000256" key="2">
    <source>
        <dbReference type="ARBA" id="ARBA00022737"/>
    </source>
</evidence>
<keyword evidence="2" id="KW-0677">Repeat</keyword>
<reference evidence="10 11" key="1">
    <citation type="journal article" date="2014" name="Agronomy (Basel)">
        <title>A Draft Genome Sequence for Ensete ventricosum, the Drought-Tolerant Tree Against Hunger.</title>
        <authorList>
            <person name="Harrison J."/>
            <person name="Moore K.A."/>
            <person name="Paszkiewicz K."/>
            <person name="Jones T."/>
            <person name="Grant M."/>
            <person name="Ambacheew D."/>
            <person name="Muzemil S."/>
            <person name="Studholme D.J."/>
        </authorList>
    </citation>
    <scope>NUCLEOTIDE SEQUENCE [LARGE SCALE GENOMIC DNA]</scope>
</reference>
<protein>
    <submittedName>
        <fullName evidence="10">Uncharacterized protein</fullName>
    </submittedName>
</protein>
<evidence type="ECO:0000259" key="8">
    <source>
        <dbReference type="PROSITE" id="PS50090"/>
    </source>
</evidence>
<evidence type="ECO:0000256" key="7">
    <source>
        <dbReference type="SAM" id="MobiDB-lite"/>
    </source>
</evidence>
<feature type="region of interest" description="Disordered" evidence="7">
    <location>
        <begin position="278"/>
        <end position="300"/>
    </location>
</feature>
<evidence type="ECO:0000259" key="9">
    <source>
        <dbReference type="PROSITE" id="PS51294"/>
    </source>
</evidence>
<keyword evidence="6" id="KW-0539">Nucleus</keyword>
<feature type="region of interest" description="Disordered" evidence="7">
    <location>
        <begin position="73"/>
        <end position="96"/>
    </location>
</feature>
<feature type="region of interest" description="Disordered" evidence="7">
    <location>
        <begin position="121"/>
        <end position="143"/>
    </location>
</feature>
<evidence type="ECO:0000313" key="10">
    <source>
        <dbReference type="EMBL" id="RRT71275.1"/>
    </source>
</evidence>